<proteinExistence type="predicted"/>
<keyword evidence="1" id="KW-0732">Signal</keyword>
<keyword evidence="3" id="KW-1185">Reference proteome</keyword>
<evidence type="ECO:0000313" key="3">
    <source>
        <dbReference type="Proteomes" id="UP000053411"/>
    </source>
</evidence>
<name>A0A0D2HEK6_9EURO</name>
<feature type="signal peptide" evidence="1">
    <location>
        <begin position="1"/>
        <end position="20"/>
    </location>
</feature>
<dbReference type="VEuPathDB" id="FungiDB:Z520_04011"/>
<reference evidence="2 3" key="1">
    <citation type="submission" date="2015-01" db="EMBL/GenBank/DDBJ databases">
        <title>The Genome Sequence of Fonsecaea multimorphosa CBS 102226.</title>
        <authorList>
            <consortium name="The Broad Institute Genomics Platform"/>
            <person name="Cuomo C."/>
            <person name="de Hoog S."/>
            <person name="Gorbushina A."/>
            <person name="Stielow B."/>
            <person name="Teixiera M."/>
            <person name="Abouelleil A."/>
            <person name="Chapman S.B."/>
            <person name="Priest M."/>
            <person name="Young S.K."/>
            <person name="Wortman J."/>
            <person name="Nusbaum C."/>
            <person name="Birren B."/>
        </authorList>
    </citation>
    <scope>NUCLEOTIDE SEQUENCE [LARGE SCALE GENOMIC DNA]</scope>
    <source>
        <strain evidence="2 3">CBS 102226</strain>
    </source>
</reference>
<dbReference type="OrthoDB" id="4143052at2759"/>
<dbReference type="AlphaFoldDB" id="A0A0D2HEK6"/>
<dbReference type="Proteomes" id="UP000053411">
    <property type="component" value="Unassembled WGS sequence"/>
</dbReference>
<organism evidence="2 3">
    <name type="scientific">Fonsecaea multimorphosa CBS 102226</name>
    <dbReference type="NCBI Taxonomy" id="1442371"/>
    <lineage>
        <taxon>Eukaryota</taxon>
        <taxon>Fungi</taxon>
        <taxon>Dikarya</taxon>
        <taxon>Ascomycota</taxon>
        <taxon>Pezizomycotina</taxon>
        <taxon>Eurotiomycetes</taxon>
        <taxon>Chaetothyriomycetidae</taxon>
        <taxon>Chaetothyriales</taxon>
        <taxon>Herpotrichiellaceae</taxon>
        <taxon>Fonsecaea</taxon>
    </lineage>
</organism>
<accession>A0A0D2HEK6</accession>
<dbReference type="RefSeq" id="XP_016634448.1">
    <property type="nucleotide sequence ID" value="XM_016774521.1"/>
</dbReference>
<feature type="chain" id="PRO_5002243218" description="Phosphatidylglycerol/phosphatidylinositol transfer protein" evidence="1">
    <location>
        <begin position="21"/>
        <end position="176"/>
    </location>
</feature>
<protein>
    <recommendedName>
        <fullName evidence="4">Phosphatidylglycerol/phosphatidylinositol transfer protein</fullName>
    </recommendedName>
</protein>
<evidence type="ECO:0000256" key="1">
    <source>
        <dbReference type="SAM" id="SignalP"/>
    </source>
</evidence>
<evidence type="ECO:0008006" key="4">
    <source>
        <dbReference type="Google" id="ProtNLM"/>
    </source>
</evidence>
<dbReference type="GeneID" id="27709757"/>
<gene>
    <name evidence="2" type="ORF">Z520_04011</name>
</gene>
<evidence type="ECO:0000313" key="2">
    <source>
        <dbReference type="EMBL" id="KIY00326.1"/>
    </source>
</evidence>
<sequence>MKLIFGLLTCVLIIVHAVLAQSEAAFTAHNGTISPFPLADDLLTFNIGIFDPVCGLTYEVNISVQNRGDASKTSDNCNLLYDYITNTTSNGESSKDVNVVYTCPGTPEPTDPEGYGSLDIKFILNCPSDFAEDQTQEPATLQLLNIHDATDLTVPVSIGYEVYSNSAIIWQFINCP</sequence>
<dbReference type="EMBL" id="KN848067">
    <property type="protein sequence ID" value="KIY00326.1"/>
    <property type="molecule type" value="Genomic_DNA"/>
</dbReference>